<dbReference type="Proteomes" id="UP000255139">
    <property type="component" value="Unassembled WGS sequence"/>
</dbReference>
<dbReference type="EMBL" id="UGJE01000002">
    <property type="protein sequence ID" value="STQ86755.1"/>
    <property type="molecule type" value="Genomic_DNA"/>
</dbReference>
<gene>
    <name evidence="1" type="ORF">NCTC12714_00459</name>
    <name evidence="2" type="ORF">NCTC12714_01566</name>
</gene>
<dbReference type="RefSeq" id="WP_052089559.1">
    <property type="nucleotide sequence ID" value="NZ_FZML01000053.1"/>
</dbReference>
<protein>
    <submittedName>
        <fullName evidence="1">Uncharacterized protein</fullName>
    </submittedName>
</protein>
<keyword evidence="3" id="KW-1185">Reference proteome</keyword>
<evidence type="ECO:0000313" key="3">
    <source>
        <dbReference type="Proteomes" id="UP000255139"/>
    </source>
</evidence>
<accession>A0A377PVM2</accession>
<organism evidence="1 3">
    <name type="scientific">Helicobacter muridarum</name>
    <dbReference type="NCBI Taxonomy" id="216"/>
    <lineage>
        <taxon>Bacteria</taxon>
        <taxon>Pseudomonadati</taxon>
        <taxon>Campylobacterota</taxon>
        <taxon>Epsilonproteobacteria</taxon>
        <taxon>Campylobacterales</taxon>
        <taxon>Helicobacteraceae</taxon>
        <taxon>Helicobacter</taxon>
    </lineage>
</organism>
<evidence type="ECO:0000313" key="2">
    <source>
        <dbReference type="EMBL" id="STQ86755.1"/>
    </source>
</evidence>
<dbReference type="EMBL" id="UGJE01000002">
    <property type="protein sequence ID" value="STQ85673.1"/>
    <property type="molecule type" value="Genomic_DNA"/>
</dbReference>
<proteinExistence type="predicted"/>
<name>A0A377PVM2_9HELI</name>
<reference evidence="1 3" key="1">
    <citation type="submission" date="2018-06" db="EMBL/GenBank/DDBJ databases">
        <authorList>
            <consortium name="Pathogen Informatics"/>
            <person name="Doyle S."/>
        </authorList>
    </citation>
    <scope>NUCLEOTIDE SEQUENCE [LARGE SCALE GENOMIC DNA]</scope>
    <source>
        <strain evidence="1 3">NCTC12714</strain>
    </source>
</reference>
<dbReference type="AlphaFoldDB" id="A0A377PVM2"/>
<sequence length="200" mass="22852">MGNLTSPIKSACGVLRDVRDNLRLCVDFGGFDEESYKFFIHSFIPINNRLCVGPPLVKIEELLALIKANIVNVLYDVKTKHIKNMQFQLIDSFNNSYYVNRLIDARINENKINDNALLQSLITNNLATKFNYGNLELECLKIDENFCSINKDNKIIDKLFILGLPTEGIKFYTFILPRPHIVSTFLCDSNKAVDCLIKKV</sequence>
<evidence type="ECO:0000313" key="1">
    <source>
        <dbReference type="EMBL" id="STQ85673.1"/>
    </source>
</evidence>